<dbReference type="GO" id="GO:0030246">
    <property type="term" value="F:carbohydrate binding"/>
    <property type="evidence" value="ECO:0007669"/>
    <property type="project" value="UniProtKB-UniRule"/>
</dbReference>
<dbReference type="InterPro" id="IPR001079">
    <property type="entry name" value="Galectin_CRD"/>
</dbReference>
<feature type="non-terminal residue" evidence="4">
    <location>
        <position position="1"/>
    </location>
</feature>
<dbReference type="CDD" id="cd00070">
    <property type="entry name" value="GLECT"/>
    <property type="match status" value="1"/>
</dbReference>
<evidence type="ECO:0000256" key="2">
    <source>
        <dbReference type="RuleBase" id="RU102079"/>
    </source>
</evidence>
<accession>Q24954</accession>
<dbReference type="SMART" id="SM00276">
    <property type="entry name" value="GLECT"/>
    <property type="match status" value="1"/>
</dbReference>
<organism evidence="4">
    <name type="scientific">Geodia cydonium</name>
    <name type="common">Sponge</name>
    <dbReference type="NCBI Taxonomy" id="6047"/>
    <lineage>
        <taxon>Eukaryota</taxon>
        <taxon>Metazoa</taxon>
        <taxon>Porifera</taxon>
        <taxon>Demospongiae</taxon>
        <taxon>Heteroscleromorpha</taxon>
        <taxon>Tetractinellida</taxon>
        <taxon>Astrophorina</taxon>
        <taxon>Geodiidae</taxon>
        <taxon>Geodia</taxon>
    </lineage>
</organism>
<evidence type="ECO:0000313" key="4">
    <source>
        <dbReference type="EMBL" id="AAA93053.1"/>
    </source>
</evidence>
<evidence type="ECO:0000256" key="1">
    <source>
        <dbReference type="ARBA" id="ARBA00022734"/>
    </source>
</evidence>
<dbReference type="Gene3D" id="2.60.120.200">
    <property type="match status" value="1"/>
</dbReference>
<feature type="domain" description="Galectin" evidence="3">
    <location>
        <begin position="17"/>
        <end position="153"/>
    </location>
</feature>
<sequence length="167" mass="18429">DDGVEQYNSASAQVFGDLKVTVPSLTVGQTVEAVFINPPTGVLSLNLVTGNGNDVALHFNPRHASTGGLLVLNSLMNGVWADEVRPAGYPFPFYNVQTRTTVRITVKEDGFLITVNGINITTFMYRPGSVTKRFVTSPGKLCQKLFWSQFKLRTNFEKRHKEANFSS</sequence>
<dbReference type="PROSITE" id="PS51304">
    <property type="entry name" value="GALECTIN"/>
    <property type="match status" value="1"/>
</dbReference>
<dbReference type="Pfam" id="PF00337">
    <property type="entry name" value="Gal-bind_lectin"/>
    <property type="match status" value="1"/>
</dbReference>
<evidence type="ECO:0000259" key="3">
    <source>
        <dbReference type="PROSITE" id="PS51304"/>
    </source>
</evidence>
<name>Q24954_GEOCY</name>
<dbReference type="InterPro" id="IPR013320">
    <property type="entry name" value="ConA-like_dom_sf"/>
</dbReference>
<keyword evidence="1 2" id="KW-0430">Lectin</keyword>
<dbReference type="AlphaFoldDB" id="Q24954"/>
<protein>
    <recommendedName>
        <fullName evidence="2">Galectin</fullName>
    </recommendedName>
</protein>
<dbReference type="InterPro" id="IPR044156">
    <property type="entry name" value="Galectin-like"/>
</dbReference>
<dbReference type="SUPFAM" id="SSF49899">
    <property type="entry name" value="Concanavalin A-like lectins/glucanases"/>
    <property type="match status" value="1"/>
</dbReference>
<dbReference type="SMART" id="SM00908">
    <property type="entry name" value="Gal-bind_lectin"/>
    <property type="match status" value="1"/>
</dbReference>
<proteinExistence type="evidence at transcript level"/>
<dbReference type="PANTHER" id="PTHR11346">
    <property type="entry name" value="GALECTIN"/>
    <property type="match status" value="1"/>
</dbReference>
<dbReference type="PANTHER" id="PTHR11346:SF147">
    <property type="entry name" value="GALECTIN"/>
    <property type="match status" value="1"/>
</dbReference>
<dbReference type="EMBL" id="M97692">
    <property type="protein sequence ID" value="AAA93053.1"/>
    <property type="molecule type" value="mRNA"/>
</dbReference>
<reference evidence="4" key="1">
    <citation type="journal article" date="1993" name="Glycobiology">
        <title>S-type lectins occur also in invertebrates: high conservation of the carbohydrate recognition domain in the lectin genes from the marine sponge Geodia cydonium.</title>
        <authorList>
            <person name="Pfeifer K."/>
            <person name="Haasemann M."/>
            <person name="Gamulin V."/>
            <person name="Bretting H."/>
            <person name="Fahrenholz F."/>
            <person name="Muller W.E."/>
        </authorList>
    </citation>
    <scope>NUCLEOTIDE SEQUENCE</scope>
</reference>